<gene>
    <name evidence="2" type="ORF">ACFPYJ_03470</name>
</gene>
<proteinExistence type="predicted"/>
<evidence type="ECO:0000313" key="2">
    <source>
        <dbReference type="EMBL" id="MFC5648187.1"/>
    </source>
</evidence>
<protein>
    <submittedName>
        <fullName evidence="2">Neutral/alkaline non-lysosomal ceramidase N-terminal domain-containing protein</fullName>
    </submittedName>
</protein>
<feature type="domain" description="Neutral/alkaline non-lysosomal ceramidase N-terminal" evidence="1">
    <location>
        <begin position="6"/>
        <end position="252"/>
    </location>
</feature>
<accession>A0ABW0VQZ2</accession>
<dbReference type="EMBL" id="JBHSOW010000015">
    <property type="protein sequence ID" value="MFC5648187.1"/>
    <property type="molecule type" value="Genomic_DNA"/>
</dbReference>
<evidence type="ECO:0000259" key="1">
    <source>
        <dbReference type="Pfam" id="PF04734"/>
    </source>
</evidence>
<organism evidence="2 3">
    <name type="scientific">Paenibacillus solisilvae</name>
    <dbReference type="NCBI Taxonomy" id="2486751"/>
    <lineage>
        <taxon>Bacteria</taxon>
        <taxon>Bacillati</taxon>
        <taxon>Bacillota</taxon>
        <taxon>Bacilli</taxon>
        <taxon>Bacillales</taxon>
        <taxon>Paenibacillaceae</taxon>
        <taxon>Paenibacillus</taxon>
    </lineage>
</organism>
<sequence length="423" mass="46879">MKLPLKLGTSKIDITPERPIPLAGFSSRKNAGGFDGVSRRLFARIFFFQRKNEQGKIQSALLVTADLIWWGSERVPLLKSKIREKWGVDESAIILHASHTHSGPQTSDRFTELLGQHDPSYIQYLENSLMDGIEQACRSLEPITMEKGIGECGIGGNRRNKQLMKPNPNGPRDHEVNVIRFLTETGATKAVLVHYACHPVVTRENLVSSEFTGAAMEYVEKSLGGSAISGYMQGCCGDINPVYNGEFCFGEAEEVNRLGRLLAEEVIGVLSRPMEGLVPCEISVQSKMIPLPLQPLPDLSCLEAKKALTDVYGQWSRMLLAHPDRMKSELYFQINRIQIADELALLGMNGEVVVEYGLYLKKQFQGTILPLPYSNGMIGYIPTELQLAEGGYESVDACYYFGMPAPFEKSVESIIKDALAALK</sequence>
<evidence type="ECO:0000313" key="3">
    <source>
        <dbReference type="Proteomes" id="UP001596047"/>
    </source>
</evidence>
<dbReference type="RefSeq" id="WP_379186642.1">
    <property type="nucleotide sequence ID" value="NZ_JBHSOW010000015.1"/>
</dbReference>
<keyword evidence="3" id="KW-1185">Reference proteome</keyword>
<name>A0ABW0VQZ2_9BACL</name>
<dbReference type="Pfam" id="PF04734">
    <property type="entry name" value="Ceramidase_alk"/>
    <property type="match status" value="1"/>
</dbReference>
<reference evidence="3" key="1">
    <citation type="journal article" date="2019" name="Int. J. Syst. Evol. Microbiol.">
        <title>The Global Catalogue of Microorganisms (GCM) 10K type strain sequencing project: providing services to taxonomists for standard genome sequencing and annotation.</title>
        <authorList>
            <consortium name="The Broad Institute Genomics Platform"/>
            <consortium name="The Broad Institute Genome Sequencing Center for Infectious Disease"/>
            <person name="Wu L."/>
            <person name="Ma J."/>
        </authorList>
    </citation>
    <scope>NUCLEOTIDE SEQUENCE [LARGE SCALE GENOMIC DNA]</scope>
    <source>
        <strain evidence="3">CGMCC 1.3240</strain>
    </source>
</reference>
<comment type="caution">
    <text evidence="2">The sequence shown here is derived from an EMBL/GenBank/DDBJ whole genome shotgun (WGS) entry which is preliminary data.</text>
</comment>
<dbReference type="Proteomes" id="UP001596047">
    <property type="component" value="Unassembled WGS sequence"/>
</dbReference>
<dbReference type="InterPro" id="IPR031329">
    <property type="entry name" value="NEUT/ALK_ceramidase_N"/>
</dbReference>